<organism evidence="1 2">
    <name type="scientific">Panagrolaimus sp. PS1159</name>
    <dbReference type="NCBI Taxonomy" id="55785"/>
    <lineage>
        <taxon>Eukaryota</taxon>
        <taxon>Metazoa</taxon>
        <taxon>Ecdysozoa</taxon>
        <taxon>Nematoda</taxon>
        <taxon>Chromadorea</taxon>
        <taxon>Rhabditida</taxon>
        <taxon>Tylenchina</taxon>
        <taxon>Panagrolaimomorpha</taxon>
        <taxon>Panagrolaimoidea</taxon>
        <taxon>Panagrolaimidae</taxon>
        <taxon>Panagrolaimus</taxon>
    </lineage>
</organism>
<proteinExistence type="predicted"/>
<sequence length="214" mass="24242">MKSFDWSDIQFKIPSNIILAGPSGSGKTTFLLKLLQHANKLMSPPPSQIIYAYGQYSPAVPQIESMGIQTYEGVPTDEDLQNKQGTLLIMDDLLTNVSEDYLATLFSKKTHHLGICLIFVTQGLFDKKMKFCRSQAHYVILMKAFSAQLGVRNFGQQNFAHQLPFFMDSYRLATKDNFGYLVVDMSPTCPQELRLRTNIFPEETVTVFTPRVQV</sequence>
<evidence type="ECO:0000313" key="1">
    <source>
        <dbReference type="Proteomes" id="UP000887580"/>
    </source>
</evidence>
<reference evidence="2" key="1">
    <citation type="submission" date="2022-11" db="UniProtKB">
        <authorList>
            <consortium name="WormBaseParasite"/>
        </authorList>
    </citation>
    <scope>IDENTIFICATION</scope>
</reference>
<evidence type="ECO:0000313" key="2">
    <source>
        <dbReference type="WBParaSite" id="PS1159_v2.g13642.t1"/>
    </source>
</evidence>
<accession>A0AC35F4L4</accession>
<name>A0AC35F4L4_9BILA</name>
<dbReference type="Proteomes" id="UP000887580">
    <property type="component" value="Unplaced"/>
</dbReference>
<protein>
    <submittedName>
        <fullName evidence="2">AAA+ ATPase domain-containing protein</fullName>
    </submittedName>
</protein>
<dbReference type="WBParaSite" id="PS1159_v2.g13642.t1">
    <property type="protein sequence ID" value="PS1159_v2.g13642.t1"/>
    <property type="gene ID" value="PS1159_v2.g13642"/>
</dbReference>